<dbReference type="AlphaFoldDB" id="A0A1Z5R454"/>
<feature type="compositionally biased region" description="Gly residues" evidence="1">
    <location>
        <begin position="136"/>
        <end position="145"/>
    </location>
</feature>
<feature type="compositionally biased region" description="Acidic residues" evidence="1">
    <location>
        <begin position="179"/>
        <end position="194"/>
    </location>
</feature>
<feature type="region of interest" description="Disordered" evidence="1">
    <location>
        <begin position="131"/>
        <end position="194"/>
    </location>
</feature>
<dbReference type="Gramene" id="OQU78221">
    <property type="protein sequence ID" value="OQU78221"/>
    <property type="gene ID" value="SORBI_3009G178850"/>
</dbReference>
<reference evidence="2 3" key="1">
    <citation type="journal article" date="2009" name="Nature">
        <title>The Sorghum bicolor genome and the diversification of grasses.</title>
        <authorList>
            <person name="Paterson A.H."/>
            <person name="Bowers J.E."/>
            <person name="Bruggmann R."/>
            <person name="Dubchak I."/>
            <person name="Grimwood J."/>
            <person name="Gundlach H."/>
            <person name="Haberer G."/>
            <person name="Hellsten U."/>
            <person name="Mitros T."/>
            <person name="Poliakov A."/>
            <person name="Schmutz J."/>
            <person name="Spannagl M."/>
            <person name="Tang H."/>
            <person name="Wang X."/>
            <person name="Wicker T."/>
            <person name="Bharti A.K."/>
            <person name="Chapman J."/>
            <person name="Feltus F.A."/>
            <person name="Gowik U."/>
            <person name="Grigoriev I.V."/>
            <person name="Lyons E."/>
            <person name="Maher C.A."/>
            <person name="Martis M."/>
            <person name="Narechania A."/>
            <person name="Otillar R.P."/>
            <person name="Penning B.W."/>
            <person name="Salamov A.A."/>
            <person name="Wang Y."/>
            <person name="Zhang L."/>
            <person name="Carpita N.C."/>
            <person name="Freeling M."/>
            <person name="Gingle A.R."/>
            <person name="Hash C.T."/>
            <person name="Keller B."/>
            <person name="Klein P."/>
            <person name="Kresovich S."/>
            <person name="McCann M.C."/>
            <person name="Ming R."/>
            <person name="Peterson D.G."/>
            <person name="Mehboob-ur-Rahman"/>
            <person name="Ware D."/>
            <person name="Westhoff P."/>
            <person name="Mayer K.F."/>
            <person name="Messing J."/>
            <person name="Rokhsar D.S."/>
        </authorList>
    </citation>
    <scope>NUCLEOTIDE SEQUENCE [LARGE SCALE GENOMIC DNA]</scope>
    <source>
        <strain evidence="3">cv. BTx623</strain>
    </source>
</reference>
<name>A0A1Z5R454_SORBI</name>
<feature type="compositionally biased region" description="Basic residues" evidence="1">
    <location>
        <begin position="151"/>
        <end position="172"/>
    </location>
</feature>
<evidence type="ECO:0000313" key="2">
    <source>
        <dbReference type="EMBL" id="OQU78221.1"/>
    </source>
</evidence>
<protein>
    <submittedName>
        <fullName evidence="2">Uncharacterized protein</fullName>
    </submittedName>
</protein>
<proteinExistence type="predicted"/>
<accession>A0A1Z5R454</accession>
<evidence type="ECO:0000313" key="3">
    <source>
        <dbReference type="Proteomes" id="UP000000768"/>
    </source>
</evidence>
<gene>
    <name evidence="2" type="ORF">SORBI_3009G178850</name>
</gene>
<keyword evidence="3" id="KW-1185">Reference proteome</keyword>
<sequence length="194" mass="21191">MSSSYRLWSCASVATWSNGASHVTRTTLALKLHDEQRQRTLDGDPTVHAAILAITGFLFFRAQPSFLSRRLAAGIHRLTVVVAASTRPGHEIRRRLHSPHLCSATTPALPSRACRLPWRGVGVGREAPVPAAEAAAGGGRKGSGGYTAAERRRRRRCHGSRGEPRHRRRPQPQRKPEEADAEQQVESEAELAGS</sequence>
<dbReference type="InParanoid" id="A0A1Z5R454"/>
<reference evidence="3" key="2">
    <citation type="journal article" date="2018" name="Plant J.">
        <title>The Sorghum bicolor reference genome: improved assembly, gene annotations, a transcriptome atlas, and signatures of genome organization.</title>
        <authorList>
            <person name="McCormick R.F."/>
            <person name="Truong S.K."/>
            <person name="Sreedasyam A."/>
            <person name="Jenkins J."/>
            <person name="Shu S."/>
            <person name="Sims D."/>
            <person name="Kennedy M."/>
            <person name="Amirebrahimi M."/>
            <person name="Weers B.D."/>
            <person name="McKinley B."/>
            <person name="Mattison A."/>
            <person name="Morishige D.T."/>
            <person name="Grimwood J."/>
            <person name="Schmutz J."/>
            <person name="Mullet J.E."/>
        </authorList>
    </citation>
    <scope>NUCLEOTIDE SEQUENCE [LARGE SCALE GENOMIC DNA]</scope>
    <source>
        <strain evidence="3">cv. BTx623</strain>
    </source>
</reference>
<dbReference type="EMBL" id="CM000768">
    <property type="protein sequence ID" value="OQU78221.1"/>
    <property type="molecule type" value="Genomic_DNA"/>
</dbReference>
<dbReference type="Proteomes" id="UP000000768">
    <property type="component" value="Chromosome 9"/>
</dbReference>
<organism evidence="2 3">
    <name type="scientific">Sorghum bicolor</name>
    <name type="common">Sorghum</name>
    <name type="synonym">Sorghum vulgare</name>
    <dbReference type="NCBI Taxonomy" id="4558"/>
    <lineage>
        <taxon>Eukaryota</taxon>
        <taxon>Viridiplantae</taxon>
        <taxon>Streptophyta</taxon>
        <taxon>Embryophyta</taxon>
        <taxon>Tracheophyta</taxon>
        <taxon>Spermatophyta</taxon>
        <taxon>Magnoliopsida</taxon>
        <taxon>Liliopsida</taxon>
        <taxon>Poales</taxon>
        <taxon>Poaceae</taxon>
        <taxon>PACMAD clade</taxon>
        <taxon>Panicoideae</taxon>
        <taxon>Andropogonodae</taxon>
        <taxon>Andropogoneae</taxon>
        <taxon>Sorghinae</taxon>
        <taxon>Sorghum</taxon>
    </lineage>
</organism>
<evidence type="ECO:0000256" key="1">
    <source>
        <dbReference type="SAM" id="MobiDB-lite"/>
    </source>
</evidence>